<feature type="compositionally biased region" description="Polar residues" evidence="1">
    <location>
        <begin position="79"/>
        <end position="88"/>
    </location>
</feature>
<protein>
    <submittedName>
        <fullName evidence="2">Uncharacterized protein</fullName>
    </submittedName>
</protein>
<dbReference type="EMBL" id="JAOQAZ010000025">
    <property type="protein sequence ID" value="KAJ4252858.1"/>
    <property type="molecule type" value="Genomic_DNA"/>
</dbReference>
<feature type="compositionally biased region" description="Low complexity" evidence="1">
    <location>
        <begin position="46"/>
        <end position="62"/>
    </location>
</feature>
<evidence type="ECO:0000256" key="1">
    <source>
        <dbReference type="SAM" id="MobiDB-lite"/>
    </source>
</evidence>
<keyword evidence="3" id="KW-1185">Reference proteome</keyword>
<comment type="caution">
    <text evidence="2">The sequence shown here is derived from an EMBL/GenBank/DDBJ whole genome shotgun (WGS) entry which is preliminary data.</text>
</comment>
<evidence type="ECO:0000313" key="3">
    <source>
        <dbReference type="Proteomes" id="UP001152049"/>
    </source>
</evidence>
<feature type="compositionally biased region" description="Polar residues" evidence="1">
    <location>
        <begin position="20"/>
        <end position="43"/>
    </location>
</feature>
<feature type="region of interest" description="Disordered" evidence="1">
    <location>
        <begin position="19"/>
        <end position="161"/>
    </location>
</feature>
<gene>
    <name evidence="2" type="ORF">NW762_010764</name>
</gene>
<feature type="compositionally biased region" description="Polar residues" evidence="1">
    <location>
        <begin position="107"/>
        <end position="121"/>
    </location>
</feature>
<dbReference type="OrthoDB" id="4454541at2759"/>
<proteinExistence type="predicted"/>
<dbReference type="Proteomes" id="UP001152049">
    <property type="component" value="Unassembled WGS sequence"/>
</dbReference>
<evidence type="ECO:0000313" key="2">
    <source>
        <dbReference type="EMBL" id="KAJ4252858.1"/>
    </source>
</evidence>
<reference evidence="2" key="1">
    <citation type="submission" date="2022-09" db="EMBL/GenBank/DDBJ databases">
        <title>Fusarium specimens isolated from Avocado Roots.</title>
        <authorList>
            <person name="Stajich J."/>
            <person name="Roper C."/>
            <person name="Heimlech-Rivalta G."/>
        </authorList>
    </citation>
    <scope>NUCLEOTIDE SEQUENCE</scope>
    <source>
        <strain evidence="2">CF00136</strain>
    </source>
</reference>
<dbReference type="AlphaFoldDB" id="A0A9W8VD66"/>
<organism evidence="2 3">
    <name type="scientific">Fusarium torreyae</name>
    <dbReference type="NCBI Taxonomy" id="1237075"/>
    <lineage>
        <taxon>Eukaryota</taxon>
        <taxon>Fungi</taxon>
        <taxon>Dikarya</taxon>
        <taxon>Ascomycota</taxon>
        <taxon>Pezizomycotina</taxon>
        <taxon>Sordariomycetes</taxon>
        <taxon>Hypocreomycetidae</taxon>
        <taxon>Hypocreales</taxon>
        <taxon>Nectriaceae</taxon>
        <taxon>Fusarium</taxon>
    </lineage>
</organism>
<accession>A0A9W8VD66</accession>
<sequence>MEYDACTMLLALEEEMRYATQPSPGLASPNSHVQPNNEQTITVDTGLPPSSLPPHSGLVPGPIASVRGSPGEADAGANHTPTSQPSELTSHDLRAPVSAMHNMGQYEESNNPSKTPTSTAYSADHPSIQRRGLLFSRDAKQKDMVSKGIIDQRPARQLFNT</sequence>
<name>A0A9W8VD66_9HYPO</name>